<dbReference type="Pfam" id="PF16061">
    <property type="entry name" value="DUF4803"/>
    <property type="match status" value="1"/>
</dbReference>
<dbReference type="AlphaFoldDB" id="A0A023F3I4"/>
<sequence>MVQYLVVDIIIKTCGFVTALQIQTDCTIIYNLTMTIFMGKKTSCTSSSKASSWWRWLFWHCSYCYCYCDDQT</sequence>
<accession>A0A023F3I4</accession>
<dbReference type="InterPro" id="IPR032062">
    <property type="entry name" value="DUF4803"/>
</dbReference>
<proteinExistence type="evidence at transcript level"/>
<protein>
    <submittedName>
        <fullName evidence="1">Putative secreted protein</fullName>
    </submittedName>
</protein>
<feature type="non-terminal residue" evidence="1">
    <location>
        <position position="72"/>
    </location>
</feature>
<organism evidence="1">
    <name type="scientific">Triatoma infestans</name>
    <name type="common">Assassin bug</name>
    <dbReference type="NCBI Taxonomy" id="30076"/>
    <lineage>
        <taxon>Eukaryota</taxon>
        <taxon>Metazoa</taxon>
        <taxon>Ecdysozoa</taxon>
        <taxon>Arthropoda</taxon>
        <taxon>Hexapoda</taxon>
        <taxon>Insecta</taxon>
        <taxon>Pterygota</taxon>
        <taxon>Neoptera</taxon>
        <taxon>Paraneoptera</taxon>
        <taxon>Hemiptera</taxon>
        <taxon>Heteroptera</taxon>
        <taxon>Panheteroptera</taxon>
        <taxon>Cimicomorpha</taxon>
        <taxon>Reduviidae</taxon>
        <taxon>Triatominae</taxon>
        <taxon>Triatoma</taxon>
    </lineage>
</organism>
<reference evidence="1" key="1">
    <citation type="journal article" date="2014" name="PLoS Negl. Trop. Dis.">
        <title>An updated insight into the Sialotranscriptome of Triatoma infestans: developmental stage and geographic variations.</title>
        <authorList>
            <person name="Schwarz A."/>
            <person name="Medrano-Mercado N."/>
            <person name="Schaub G.A."/>
            <person name="Struchiner C.J."/>
            <person name="Bargues M.D."/>
            <person name="Levy M.Z."/>
            <person name="Ribeiro J.M."/>
        </authorList>
    </citation>
    <scope>NUCLEOTIDE SEQUENCE</scope>
    <source>
        <strain evidence="1">Chile</strain>
        <tissue evidence="1">Salivary glands</tissue>
    </source>
</reference>
<evidence type="ECO:0000313" key="1">
    <source>
        <dbReference type="EMBL" id="JAC15861.1"/>
    </source>
</evidence>
<name>A0A023F3I4_TRIIF</name>
<dbReference type="EMBL" id="GBBI01002851">
    <property type="protein sequence ID" value="JAC15861.1"/>
    <property type="molecule type" value="mRNA"/>
</dbReference>